<dbReference type="EMBL" id="JBCGBO010000002">
    <property type="protein sequence ID" value="KAK9222607.1"/>
    <property type="molecule type" value="Genomic_DNA"/>
</dbReference>
<proteinExistence type="predicted"/>
<dbReference type="AlphaFoldDB" id="A0AAP0MZ47"/>
<keyword evidence="3" id="KW-1185">Reference proteome</keyword>
<dbReference type="Proteomes" id="UP001428341">
    <property type="component" value="Unassembled WGS sequence"/>
</dbReference>
<evidence type="ECO:0000313" key="2">
    <source>
        <dbReference type="EMBL" id="KAK9222607.1"/>
    </source>
</evidence>
<organism evidence="2 3">
    <name type="scientific">Citrus x changshan-huyou</name>
    <dbReference type="NCBI Taxonomy" id="2935761"/>
    <lineage>
        <taxon>Eukaryota</taxon>
        <taxon>Viridiplantae</taxon>
        <taxon>Streptophyta</taxon>
        <taxon>Embryophyta</taxon>
        <taxon>Tracheophyta</taxon>
        <taxon>Spermatophyta</taxon>
        <taxon>Magnoliopsida</taxon>
        <taxon>eudicotyledons</taxon>
        <taxon>Gunneridae</taxon>
        <taxon>Pentapetalae</taxon>
        <taxon>rosids</taxon>
        <taxon>malvids</taxon>
        <taxon>Sapindales</taxon>
        <taxon>Rutaceae</taxon>
        <taxon>Aurantioideae</taxon>
        <taxon>Citrus</taxon>
    </lineage>
</organism>
<keyword evidence="1" id="KW-0472">Membrane</keyword>
<protein>
    <submittedName>
        <fullName evidence="2">Uncharacterized protein</fullName>
    </submittedName>
</protein>
<evidence type="ECO:0000256" key="1">
    <source>
        <dbReference type="SAM" id="Phobius"/>
    </source>
</evidence>
<gene>
    <name evidence="2" type="ORF">WN944_011043</name>
</gene>
<keyword evidence="1" id="KW-0812">Transmembrane</keyword>
<sequence>MCGLFEHQASLFHQIKSSSTTKDDDQERVDSRQVEPTKVYRAVPLTPSTSIRPLMMLSLSLRKMNVPLIVLQLSLVMLWLSYTGVIDLICLLCLTQILTYQKRVPLTLTTC</sequence>
<keyword evidence="1" id="KW-1133">Transmembrane helix</keyword>
<comment type="caution">
    <text evidence="2">The sequence shown here is derived from an EMBL/GenBank/DDBJ whole genome shotgun (WGS) entry which is preliminary data.</text>
</comment>
<name>A0AAP0MZ47_9ROSI</name>
<reference evidence="2 3" key="1">
    <citation type="submission" date="2024-05" db="EMBL/GenBank/DDBJ databases">
        <title>Haplotype-resolved chromosome-level genome assembly of Huyou (Citrus changshanensis).</title>
        <authorList>
            <person name="Miao C."/>
            <person name="Chen W."/>
            <person name="Wu Y."/>
            <person name="Wang L."/>
            <person name="Zhao S."/>
            <person name="Grierson D."/>
            <person name="Xu C."/>
            <person name="Chen K."/>
        </authorList>
    </citation>
    <scope>NUCLEOTIDE SEQUENCE [LARGE SCALE GENOMIC DNA]</scope>
    <source>
        <strain evidence="2">01-14</strain>
        <tissue evidence="2">Leaf</tissue>
    </source>
</reference>
<evidence type="ECO:0000313" key="3">
    <source>
        <dbReference type="Proteomes" id="UP001428341"/>
    </source>
</evidence>
<feature type="transmembrane region" description="Helical" evidence="1">
    <location>
        <begin position="69"/>
        <end position="94"/>
    </location>
</feature>
<accession>A0AAP0MZ47</accession>